<comment type="caution">
    <text evidence="2">The sequence shown here is derived from an EMBL/GenBank/DDBJ whole genome shotgun (WGS) entry which is preliminary data.</text>
</comment>
<accession>A0A101LZ51</accession>
<dbReference type="EMBL" id="LKAM01000006">
    <property type="protein sequence ID" value="KUM48044.1"/>
    <property type="molecule type" value="Genomic_DNA"/>
</dbReference>
<feature type="compositionally biased region" description="Basic and acidic residues" evidence="1">
    <location>
        <begin position="1"/>
        <end position="15"/>
    </location>
</feature>
<evidence type="ECO:0000313" key="2">
    <source>
        <dbReference type="EMBL" id="KUM48044.1"/>
    </source>
</evidence>
<organism evidence="2">
    <name type="scientific">Picea glauca</name>
    <name type="common">White spruce</name>
    <name type="synonym">Pinus glauca</name>
    <dbReference type="NCBI Taxonomy" id="3330"/>
    <lineage>
        <taxon>Eukaryota</taxon>
        <taxon>Viridiplantae</taxon>
        <taxon>Streptophyta</taxon>
        <taxon>Embryophyta</taxon>
        <taxon>Tracheophyta</taxon>
        <taxon>Spermatophyta</taxon>
        <taxon>Pinopsida</taxon>
        <taxon>Pinidae</taxon>
        <taxon>Conifers I</taxon>
        <taxon>Pinales</taxon>
        <taxon>Pinaceae</taxon>
        <taxon>Picea</taxon>
    </lineage>
</organism>
<geneLocation type="mitochondrion" evidence="2"/>
<protein>
    <submittedName>
        <fullName evidence="2">Uncharacterized protein</fullName>
    </submittedName>
</protein>
<reference evidence="2" key="1">
    <citation type="journal article" date="2015" name="Genome Biol. Evol.">
        <title>Organellar Genomes of White Spruce (Picea glauca): Assembly and Annotation.</title>
        <authorList>
            <person name="Jackman S.D."/>
            <person name="Warren R.L."/>
            <person name="Gibb E.A."/>
            <person name="Vandervalk B.P."/>
            <person name="Mohamadi H."/>
            <person name="Chu J."/>
            <person name="Raymond A."/>
            <person name="Pleasance S."/>
            <person name="Coope R."/>
            <person name="Wildung M.R."/>
            <person name="Ritland C.E."/>
            <person name="Bousquet J."/>
            <person name="Jones S.J."/>
            <person name="Bohlmann J."/>
            <person name="Birol I."/>
        </authorList>
    </citation>
    <scope>NUCLEOTIDE SEQUENCE [LARGE SCALE GENOMIC DNA]</scope>
    <source>
        <tissue evidence="2">Flushing bud</tissue>
    </source>
</reference>
<keyword evidence="2" id="KW-0496">Mitochondrion</keyword>
<sequence length="39" mass="4481">MAEVDTHHSRLERPSLIHSGKMFTRAKDTRSTAVKPYII</sequence>
<evidence type="ECO:0000256" key="1">
    <source>
        <dbReference type="SAM" id="MobiDB-lite"/>
    </source>
</evidence>
<gene>
    <name evidence="2" type="ORF">ABT39_MTgene5040</name>
</gene>
<name>A0A101LZ51_PICGL</name>
<proteinExistence type="predicted"/>
<feature type="region of interest" description="Disordered" evidence="1">
    <location>
        <begin position="1"/>
        <end position="31"/>
    </location>
</feature>
<dbReference type="AlphaFoldDB" id="A0A101LZ51"/>